<proteinExistence type="predicted"/>
<evidence type="ECO:0000313" key="6">
    <source>
        <dbReference type="Proteomes" id="UP001185028"/>
    </source>
</evidence>
<dbReference type="InterPro" id="IPR029063">
    <property type="entry name" value="SAM-dependent_MTases_sf"/>
</dbReference>
<dbReference type="InterPro" id="IPR011990">
    <property type="entry name" value="TPR-like_helical_dom_sf"/>
</dbReference>
<sequence length="567" mass="64412">MTELSNDRNRYRFSQAPIWELLREYYEQEGLDAWRNDGIPQYVTSNPMIAAAYADMIVAFLLDRQQQGGAEETIYIVEIGAGAGRLAGHILHELCRVRDEVIEDLPSFCYVMTDLAADSVAAWQQHPALQTYVAQGALDFARFDAMADTELQLAVSGQTLQAGGLQEPVVLIANYFFDSLPQELIRIENGAVYEADIELIQVSAAEQNGTDRSTTASESSNQQAELQSEKAEQVERHSQQTDSDIDDRARSASNRLNEIGIEYTYRHAPEYEQADHPYADLLSLYREQLDDNYVLLPWASIDCLQRLNHLSTAGFVLITADKGEHLLEGWRLEEPPELTLHGGGGFSLNANYHAISYVFGAQGAEVLFPPHHYTGINVGCMLHVAQPRRYSGLRMAYHRSAARFGPDEFFSLKRWVDERLDEMELAPWLAFWRLGNYDAEFFIQSTERLSELLSEANDEEYLDLLHGIERMWSSHYVMAQRYDLALDTGLLLFEMEQYEQAQHYLQQSVAEEQEETVPTVFYCLAICCLELGELEQAGEYLEQLLNVEPEHAEAQALMEALREGELD</sequence>
<dbReference type="InterPro" id="IPR019734">
    <property type="entry name" value="TPR_rpt"/>
</dbReference>
<dbReference type="SUPFAM" id="SSF53335">
    <property type="entry name" value="S-adenosyl-L-methionine-dependent methyltransferases"/>
    <property type="match status" value="1"/>
</dbReference>
<keyword evidence="6" id="KW-1185">Reference proteome</keyword>
<gene>
    <name evidence="5" type="ORF">JOC58_003730</name>
</gene>
<evidence type="ECO:0000256" key="4">
    <source>
        <dbReference type="SAM" id="MobiDB-lite"/>
    </source>
</evidence>
<feature type="region of interest" description="Disordered" evidence="4">
    <location>
        <begin position="208"/>
        <end position="251"/>
    </location>
</feature>
<dbReference type="EMBL" id="JAVDQH010000018">
    <property type="protein sequence ID" value="MDR6245814.1"/>
    <property type="molecule type" value="Genomic_DNA"/>
</dbReference>
<dbReference type="Proteomes" id="UP001185028">
    <property type="component" value="Unassembled WGS sequence"/>
</dbReference>
<dbReference type="Pfam" id="PF14559">
    <property type="entry name" value="TPR_19"/>
    <property type="match status" value="1"/>
</dbReference>
<dbReference type="RefSeq" id="WP_229685761.1">
    <property type="nucleotide sequence ID" value="NZ_BMMB01000005.1"/>
</dbReference>
<accession>A0ABU1J2T1</accession>
<dbReference type="InterPro" id="IPR038375">
    <property type="entry name" value="NDUFAF7_sf"/>
</dbReference>
<keyword evidence="3" id="KW-0802">TPR repeat</keyword>
<organism evidence="5 6">
    <name type="scientific">Paenibacillus hunanensis</name>
    <dbReference type="NCBI Taxonomy" id="539262"/>
    <lineage>
        <taxon>Bacteria</taxon>
        <taxon>Bacillati</taxon>
        <taxon>Bacillota</taxon>
        <taxon>Bacilli</taxon>
        <taxon>Bacillales</taxon>
        <taxon>Paenibacillaceae</taxon>
        <taxon>Paenibacillus</taxon>
    </lineage>
</organism>
<feature type="compositionally biased region" description="Polar residues" evidence="4">
    <location>
        <begin position="208"/>
        <end position="226"/>
    </location>
</feature>
<dbReference type="Pfam" id="PF02636">
    <property type="entry name" value="Methyltransf_28"/>
    <property type="match status" value="1"/>
</dbReference>
<name>A0ABU1J2T1_9BACL</name>
<evidence type="ECO:0000256" key="1">
    <source>
        <dbReference type="ARBA" id="ARBA00022603"/>
    </source>
</evidence>
<evidence type="ECO:0000256" key="2">
    <source>
        <dbReference type="ARBA" id="ARBA00022679"/>
    </source>
</evidence>
<feature type="compositionally biased region" description="Basic and acidic residues" evidence="4">
    <location>
        <begin position="227"/>
        <end position="239"/>
    </location>
</feature>
<dbReference type="PROSITE" id="PS50005">
    <property type="entry name" value="TPR"/>
    <property type="match status" value="1"/>
</dbReference>
<comment type="caution">
    <text evidence="5">The sequence shown here is derived from an EMBL/GenBank/DDBJ whole genome shotgun (WGS) entry which is preliminary data.</text>
</comment>
<evidence type="ECO:0000313" key="5">
    <source>
        <dbReference type="EMBL" id="MDR6245814.1"/>
    </source>
</evidence>
<feature type="repeat" description="TPR" evidence="3">
    <location>
        <begin position="518"/>
        <end position="551"/>
    </location>
</feature>
<dbReference type="SMART" id="SM00028">
    <property type="entry name" value="TPR"/>
    <property type="match status" value="2"/>
</dbReference>
<dbReference type="InterPro" id="IPR003788">
    <property type="entry name" value="NDUFAF7"/>
</dbReference>
<keyword evidence="2" id="KW-0808">Transferase</keyword>
<protein>
    <submittedName>
        <fullName evidence="5">Tetratricopeptide (TPR) repeat protein</fullName>
    </submittedName>
</protein>
<reference evidence="5 6" key="1">
    <citation type="submission" date="2023-07" db="EMBL/GenBank/DDBJ databases">
        <title>Genomic Encyclopedia of Type Strains, Phase IV (KMG-IV): sequencing the most valuable type-strain genomes for metagenomic binning, comparative biology and taxonomic classification.</title>
        <authorList>
            <person name="Goeker M."/>
        </authorList>
    </citation>
    <scope>NUCLEOTIDE SEQUENCE [LARGE SCALE GENOMIC DNA]</scope>
    <source>
        <strain evidence="5 6">DSM 22170</strain>
    </source>
</reference>
<evidence type="ECO:0000256" key="3">
    <source>
        <dbReference type="PROSITE-ProRule" id="PRU00339"/>
    </source>
</evidence>
<dbReference type="SUPFAM" id="SSF48452">
    <property type="entry name" value="TPR-like"/>
    <property type="match status" value="1"/>
</dbReference>
<dbReference type="Gene3D" id="3.40.50.12710">
    <property type="match status" value="1"/>
</dbReference>
<keyword evidence="1" id="KW-0489">Methyltransferase</keyword>
<dbReference type="Gene3D" id="1.25.40.10">
    <property type="entry name" value="Tetratricopeptide repeat domain"/>
    <property type="match status" value="1"/>
</dbReference>